<keyword evidence="4" id="KW-1185">Reference proteome</keyword>
<evidence type="ECO:0008006" key="5">
    <source>
        <dbReference type="Google" id="ProtNLM"/>
    </source>
</evidence>
<evidence type="ECO:0000313" key="3">
    <source>
        <dbReference type="EMBL" id="QXO18647.1"/>
    </source>
</evidence>
<reference evidence="3" key="1">
    <citation type="submission" date="2021-06" db="EMBL/GenBank/DDBJ databases">
        <title>Vibrio nov. sp., novel gut bacterium isolated from Yellow Sea oyster.</title>
        <authorList>
            <person name="Muhammad N."/>
            <person name="Nguyen T.H."/>
            <person name="Lee Y.-J."/>
            <person name="Ko J."/>
            <person name="Kim S.-G."/>
        </authorList>
    </citation>
    <scope>NUCLEOTIDE SEQUENCE</scope>
    <source>
        <strain evidence="3">OG9-811</strain>
    </source>
</reference>
<name>A0A975YPB4_9VIBR</name>
<gene>
    <name evidence="3" type="ORF">KNV97_10400</name>
</gene>
<dbReference type="KEGG" id="vos:KNV97_10400"/>
<feature type="compositionally biased region" description="Polar residues" evidence="1">
    <location>
        <begin position="180"/>
        <end position="190"/>
    </location>
</feature>
<proteinExistence type="predicted"/>
<feature type="signal peptide" evidence="2">
    <location>
        <begin position="1"/>
        <end position="20"/>
    </location>
</feature>
<evidence type="ECO:0000313" key="4">
    <source>
        <dbReference type="Proteomes" id="UP000694232"/>
    </source>
</evidence>
<feature type="compositionally biased region" description="Acidic residues" evidence="1">
    <location>
        <begin position="344"/>
        <end position="371"/>
    </location>
</feature>
<dbReference type="EMBL" id="CP076643">
    <property type="protein sequence ID" value="QXO18647.1"/>
    <property type="molecule type" value="Genomic_DNA"/>
</dbReference>
<dbReference type="Proteomes" id="UP000694232">
    <property type="component" value="Chromosome 1"/>
</dbReference>
<dbReference type="AlphaFoldDB" id="A0A975YPB4"/>
<evidence type="ECO:0000256" key="2">
    <source>
        <dbReference type="SAM" id="SignalP"/>
    </source>
</evidence>
<protein>
    <recommendedName>
        <fullName evidence="5">Thrombospondin</fullName>
    </recommendedName>
</protein>
<dbReference type="PROSITE" id="PS51257">
    <property type="entry name" value="PROKAR_LIPOPROTEIN"/>
    <property type="match status" value="1"/>
</dbReference>
<feature type="compositionally biased region" description="Acidic residues" evidence="1">
    <location>
        <begin position="379"/>
        <end position="397"/>
    </location>
</feature>
<sequence>MRMKTSVMALGLFSSLTLYGCGSDNDSPAAASSTYSVKAIDGYLRGALVWLDLDQDFQLDDNEPSATSQSGGVAELDVSGITNPEDYPVVVQAIRGETVDEDTGNTVSNDFTLSAPPGTAQVTPLSTLVHIEVTSGSSADVASAQTKIANQLGISEQDTLSDYKASGSSGAAFAARSLVSSGSMPQTPQDLNAAATDNDGSNELLDNAVIVAVVIKAEVESKSPEQLDSTYINSDGAVDTDSDGDGVADSDDAFPDDATEWADSDNDDIGDNADTDDDGDNVVDEDDAFPFDPAESVDTDGDGIGDNADTDDDNDGVADGEDDFPLDEDESLDTDGDGTGNNADPDDDNDGVADGDDAFPLDEDESVDTDGDGTGNNADTDDDDDGVPDAIDDDPLDDSVGAGDTGQIIQYLQQQTAVYALYSDDDDNDQVRVYSEMLTINGTMAMMDSTTLVKADKTEVNVSSENSDLVLTESGWSTQTGLYTIDFSDNALVAYPSDHTNLRYSLSGSLRSLAGSLVADTDIDWDNFNDQTATYPQDAYLISLGLTPAQNNYYMWDWTPYIHDGPDNSHEGATSLSELIFAEAGSSSLATSELQGMSIGDSILVKFVEGGVAQYYQADWQAGIATLVASSTWEQQTINNESLLLFTLPQDALTAFGDAFDEPTPHMLASVYQGAVYIGNMEMAGIMLDDEDITLFSDSAKNALLAAADIPLNQCSEGDNDGLTSVTMSDFEAAIESCYGSAAISEDMVAGNNFHRVRGDGSTRDYSFNADYTMTIYRDGQEGDTTTWAIENGYIKITDSSLPDESWYWALVDSSDTQWSLKFFETYSDGNGDVVTEIWSDTVALIELGACSVEQGLGKSYTDFTATLDTYQSCSGVLPTVSASDLYGAELLRIRSNGETRLYTFATDGSAEYYRDGMVRTRKWLINDDGFIELRYSDDSTAEYLALLAEPQGDDVLEFAVFSPEDAEIWLTQYTSIDGNPEISECTQGNTDWDDVNDVPLSYVDYSTYLQAVNDCLLQSESQAAFSNAFMAQLPRTMSSTNPEDSEAYIFNADGVGSFTDGTDSYAFTWTVDDASGELTVTLTAGTTIYVDNMHIVDTDGVNFSLKVMSRSTEWQGIEETDEGEVWTDVYSFE</sequence>
<keyword evidence="2" id="KW-0732">Signal</keyword>
<feature type="region of interest" description="Disordered" evidence="1">
    <location>
        <begin position="180"/>
        <end position="199"/>
    </location>
</feature>
<feature type="chain" id="PRO_5037861818" description="Thrombospondin" evidence="2">
    <location>
        <begin position="21"/>
        <end position="1134"/>
    </location>
</feature>
<evidence type="ECO:0000256" key="1">
    <source>
        <dbReference type="SAM" id="MobiDB-lite"/>
    </source>
</evidence>
<accession>A0A975YPB4</accession>
<feature type="region of interest" description="Disordered" evidence="1">
    <location>
        <begin position="221"/>
        <end position="403"/>
    </location>
</feature>
<feature type="compositionally biased region" description="Acidic residues" evidence="1">
    <location>
        <begin position="238"/>
        <end position="336"/>
    </location>
</feature>
<dbReference type="RefSeq" id="WP_218563041.1">
    <property type="nucleotide sequence ID" value="NZ_CP076643.1"/>
</dbReference>
<organism evidence="3 4">
    <name type="scientific">Vibrio ostreae</name>
    <dbReference type="NCBI Taxonomy" id="2841925"/>
    <lineage>
        <taxon>Bacteria</taxon>
        <taxon>Pseudomonadati</taxon>
        <taxon>Pseudomonadota</taxon>
        <taxon>Gammaproteobacteria</taxon>
        <taxon>Vibrionales</taxon>
        <taxon>Vibrionaceae</taxon>
        <taxon>Vibrio</taxon>
    </lineage>
</organism>